<reference evidence="7" key="3">
    <citation type="submission" date="2021-06" db="EMBL/GenBank/DDBJ databases">
        <title>Chromosome-level genome assembly for S. haematobium.</title>
        <authorList>
            <person name="Stroehlein A.J."/>
        </authorList>
    </citation>
    <scope>NUCLEOTIDE SEQUENCE</scope>
</reference>
<feature type="domain" description="Helicase ATP-binding" evidence="5">
    <location>
        <begin position="65"/>
        <end position="276"/>
    </location>
</feature>
<protein>
    <recommendedName>
        <fullName evidence="9">ATP-dependent DNA helicase HFM1</fullName>
    </recommendedName>
</protein>
<dbReference type="Gene3D" id="1.10.3380.10">
    <property type="entry name" value="Sec63 N-terminal domain-like domain"/>
    <property type="match status" value="1"/>
</dbReference>
<dbReference type="CTD" id="24593636"/>
<dbReference type="SMART" id="SM00490">
    <property type="entry name" value="HELICc"/>
    <property type="match status" value="1"/>
</dbReference>
<dbReference type="Pfam" id="PF00270">
    <property type="entry name" value="DEAD"/>
    <property type="match status" value="1"/>
</dbReference>
<dbReference type="InterPro" id="IPR036388">
    <property type="entry name" value="WH-like_DNA-bd_sf"/>
</dbReference>
<sequence length="1279" mass="145340">MDRPHIPEIACGRERSGSLHNHEECIIRLSIGRVEVEGADFQTVDAYAYLGSFTMGGNCSDEVFYKIFTTNKSLVVSAPTGSGKTVIFELAIVKQLNDYGTSSQKDPFIIIYSRSNSCNLLSLVAPTKAICSQTFSEWNRKFSRFCLNCLTSTGDSEFVDIQNLGSQVLLITTPFCTTRSGAVRTAAYILRHIHLTVNSEAARNRKCYSQHTRNVHLKDFLSNGVAYHHAGMDVEDRRLVEDAFRSGCISVLACTSTLAMGVNLPAHLVIVKNTEQVIDGEMIGYSSTQLSQMVGRAGRPQFDNEGVAVIMTTANLKVCVVKSHLTEHLLCEIILRTVYDFDSTLNWIKNTFLYVRITRCPQFYDLSEIIFKNNLQLDTFLKMFQLSGEESVEDLLYFIASCSEMNDIRLRHCEKSLLNNISRAKGRSSLRFPIHSRIKNASLKVVCLIQAQLGQVAINDYSLKQESEKILQSALRILNGLTGLLWLYDCPSNIYSKNHERNSDNSTIPSVATKYPSMLSALELRKSVHFRRWLNYPLINLYGSSLLTEMQIEKLIGAKLLTCNAIQQTESGKLEYILNETPPYGRKLLEYLDSIPKYELEVEQKSGYDSTNIGLIFTITQKNNCRDCAVLLVGSAKKYLVKKWLLEYRNSDETSVITRQLELPNDEALNPLSISLISVNYGGVDLHTKYHFISLSNKYDRLTSTPNISTKDFIQNELSIGYTELITQQRHSPKRNTDNTNGNNKLNLWPEPTSSFINNINRSNDKNNNDTFLNLKLPLTPIVNKAKQSSKQNLKLKKCTMNIQTLRNQKEIHYKTPFTFRWTPINDTNEQQSPKTPLLQTSILDYVRSKCKDSRLTLSTYKQTTKVKNYSISESSDNDEPSIQKISRKRFKWDPEDKIAMDIDLSQSSTFTLTPVLDGCSYTKETPTIPYILLKDNTPDLSSIQRSFINHDLLCASCPPICDGSSKLRYLTKNSVNLESMQNQNSSLYSNIKQETELRSDCSIKSDCLNNNYNINHMHDEESVKYDDDQISTPIKMVQYRPDCTTKAKFNEHDTVVLTDLSKSNFPLQPYMVDIANCTPHREENSTTVMTEIESNFGNTGNSTLEILELNEKSFNKPKDLKVLKSVQNNQSRKMNECTLQLQKKITWSKDITVNNAIQKKQKNQWKTENDQLLYELEKSFSVDYQLINDGWCELACLIKFSELGLLHEQIKPNSISTGTETPQPSCSEMQLKYEKHKEEKRVYNTNIPNSAPTTLALKQTGIGILDLSLTPDSYIKEE</sequence>
<evidence type="ECO:0000259" key="5">
    <source>
        <dbReference type="PROSITE" id="PS51192"/>
    </source>
</evidence>
<dbReference type="Pfam" id="PF02889">
    <property type="entry name" value="Sec63"/>
    <property type="match status" value="1"/>
</dbReference>
<dbReference type="InterPro" id="IPR052247">
    <property type="entry name" value="Meiotic_Crossover_Helicase"/>
</dbReference>
<evidence type="ECO:0000313" key="7">
    <source>
        <dbReference type="EMBL" id="KAH9584673.1"/>
    </source>
</evidence>
<reference evidence="7" key="2">
    <citation type="journal article" date="2019" name="Gigascience">
        <title>High-quality Schistosoma haematobium genome achieved by single-molecule and long-range sequencing.</title>
        <authorList>
            <person name="Stroehlein A.J."/>
            <person name="Korhonen P.K."/>
            <person name="Chong T.M."/>
            <person name="Lim Y.L."/>
            <person name="Chan K.G."/>
            <person name="Webster B."/>
            <person name="Rollinson D."/>
            <person name="Brindley P.J."/>
            <person name="Gasser R.B."/>
            <person name="Young N.D."/>
        </authorList>
    </citation>
    <scope>NUCLEOTIDE SEQUENCE</scope>
</reference>
<name>A0A922IPZ1_SCHHA</name>
<keyword evidence="2" id="KW-0547">Nucleotide-binding</keyword>
<evidence type="ECO:0000313" key="8">
    <source>
        <dbReference type="Proteomes" id="UP000471633"/>
    </source>
</evidence>
<dbReference type="GO" id="GO:0051321">
    <property type="term" value="P:meiotic cell cycle"/>
    <property type="evidence" value="ECO:0007669"/>
    <property type="project" value="UniProtKB-KW"/>
</dbReference>
<reference evidence="7" key="4">
    <citation type="journal article" date="2022" name="PLoS Pathog.">
        <title>Chromosome-level genome of Schistosoma haematobium underpins genome-wide explorations of molecular variation.</title>
        <authorList>
            <person name="Stroehlein A.J."/>
            <person name="Korhonen P.K."/>
            <person name="Lee V.V."/>
            <person name="Ralph S.A."/>
            <person name="Mentink-Kane M."/>
            <person name="You H."/>
            <person name="McManus D.P."/>
            <person name="Tchuente L.T."/>
            <person name="Stothard J.R."/>
            <person name="Kaur P."/>
            <person name="Dudchenko O."/>
            <person name="Aiden E.L."/>
            <person name="Yang B."/>
            <person name="Yang H."/>
            <person name="Emery A.M."/>
            <person name="Webster B.L."/>
            <person name="Brindley P.J."/>
            <person name="Rollinson D."/>
            <person name="Chang B.C.H."/>
            <person name="Gasser R.B."/>
            <person name="Young N.D."/>
        </authorList>
    </citation>
    <scope>NUCLEOTIDE SEQUENCE</scope>
</reference>
<dbReference type="AlphaFoldDB" id="A0A922IPZ1"/>
<dbReference type="RefSeq" id="XP_051067466.1">
    <property type="nucleotide sequence ID" value="XM_051219141.1"/>
</dbReference>
<dbReference type="PROSITE" id="PS51192">
    <property type="entry name" value="HELICASE_ATP_BIND_1"/>
    <property type="match status" value="1"/>
</dbReference>
<dbReference type="PANTHER" id="PTHR47835">
    <property type="entry name" value="HFM1, ATP DEPENDENT DNA HELICASE HOMOLOG"/>
    <property type="match status" value="1"/>
</dbReference>
<keyword evidence="3" id="KW-0067">ATP-binding</keyword>
<feature type="region of interest" description="Disordered" evidence="4">
    <location>
        <begin position="728"/>
        <end position="748"/>
    </location>
</feature>
<gene>
    <name evidence="7" type="ORF">MS3_00010745</name>
</gene>
<dbReference type="GO" id="GO:0016787">
    <property type="term" value="F:hydrolase activity"/>
    <property type="evidence" value="ECO:0007669"/>
    <property type="project" value="UniProtKB-KW"/>
</dbReference>
<proteinExistence type="inferred from homology"/>
<dbReference type="Gene3D" id="3.40.50.300">
    <property type="entry name" value="P-loop containing nucleotide triphosphate hydrolases"/>
    <property type="match status" value="2"/>
</dbReference>
<dbReference type="SMART" id="SM00973">
    <property type="entry name" value="Sec63"/>
    <property type="match status" value="1"/>
</dbReference>
<dbReference type="SUPFAM" id="SSF52540">
    <property type="entry name" value="P-loop containing nucleoside triphosphate hydrolases"/>
    <property type="match status" value="2"/>
</dbReference>
<dbReference type="PROSITE" id="PS51194">
    <property type="entry name" value="HELICASE_CTER"/>
    <property type="match status" value="1"/>
</dbReference>
<dbReference type="Gene3D" id="1.10.10.10">
    <property type="entry name" value="Winged helix-like DNA-binding domain superfamily/Winged helix DNA-binding domain"/>
    <property type="match status" value="1"/>
</dbReference>
<dbReference type="InterPro" id="IPR014001">
    <property type="entry name" value="Helicase_ATP-bd"/>
</dbReference>
<evidence type="ECO:0000256" key="3">
    <source>
        <dbReference type="ARBA" id="ARBA00022840"/>
    </source>
</evidence>
<dbReference type="GeneID" id="24593636"/>
<dbReference type="PANTHER" id="PTHR47835:SF3">
    <property type="entry name" value="HELICASE FOR MEIOSIS 1"/>
    <property type="match status" value="1"/>
</dbReference>
<evidence type="ECO:0000259" key="6">
    <source>
        <dbReference type="PROSITE" id="PS51194"/>
    </source>
</evidence>
<dbReference type="GO" id="GO:0003676">
    <property type="term" value="F:nucleic acid binding"/>
    <property type="evidence" value="ECO:0007669"/>
    <property type="project" value="InterPro"/>
</dbReference>
<feature type="compositionally biased region" description="Low complexity" evidence="4">
    <location>
        <begin position="738"/>
        <end position="748"/>
    </location>
</feature>
<dbReference type="Pfam" id="PF00271">
    <property type="entry name" value="Helicase_C"/>
    <property type="match status" value="1"/>
</dbReference>
<dbReference type="GO" id="GO:0005524">
    <property type="term" value="F:ATP binding"/>
    <property type="evidence" value="ECO:0007669"/>
    <property type="project" value="UniProtKB-KW"/>
</dbReference>
<evidence type="ECO:0008006" key="9">
    <source>
        <dbReference type="Google" id="ProtNLM"/>
    </source>
</evidence>
<keyword evidence="8" id="KW-1185">Reference proteome</keyword>
<dbReference type="GO" id="GO:0043138">
    <property type="term" value="F:3'-5' DNA helicase activity"/>
    <property type="evidence" value="ECO:0007669"/>
    <property type="project" value="UniProtKB-EC"/>
</dbReference>
<comment type="similarity">
    <text evidence="1">Belongs to the helicase family. SKI2 subfamily.</text>
</comment>
<dbReference type="InterPro" id="IPR001650">
    <property type="entry name" value="Helicase_C-like"/>
</dbReference>
<dbReference type="KEGG" id="shx:MS3_00010745"/>
<dbReference type="Proteomes" id="UP000471633">
    <property type="component" value="Unassembled WGS sequence"/>
</dbReference>
<accession>A0A922IPZ1</accession>
<dbReference type="SUPFAM" id="SSF158702">
    <property type="entry name" value="Sec63 N-terminal domain-like"/>
    <property type="match status" value="1"/>
</dbReference>
<evidence type="ECO:0000256" key="2">
    <source>
        <dbReference type="ARBA" id="ARBA00022741"/>
    </source>
</evidence>
<reference evidence="7" key="1">
    <citation type="journal article" date="2012" name="Nat. Genet.">
        <title>Whole-genome sequence of Schistosoma haematobium.</title>
        <authorList>
            <person name="Young N.D."/>
            <person name="Jex A.R."/>
            <person name="Li B."/>
            <person name="Liu S."/>
            <person name="Yang L."/>
            <person name="Xiong Z."/>
            <person name="Li Y."/>
            <person name="Cantacessi C."/>
            <person name="Hall R.S."/>
            <person name="Xu X."/>
            <person name="Chen F."/>
            <person name="Wu X."/>
            <person name="Zerlotini A."/>
            <person name="Oliveira G."/>
            <person name="Hofmann A."/>
            <person name="Zhang G."/>
            <person name="Fang X."/>
            <person name="Kang Y."/>
            <person name="Campbell B.E."/>
            <person name="Loukas A."/>
            <person name="Ranganathan S."/>
            <person name="Rollinson D."/>
            <person name="Rinaldi G."/>
            <person name="Brindley P.J."/>
            <person name="Yang H."/>
            <person name="Wang J."/>
            <person name="Wang J."/>
            <person name="Gasser R.B."/>
        </authorList>
    </citation>
    <scope>NUCLEOTIDE SEQUENCE</scope>
</reference>
<dbReference type="InterPro" id="IPR011545">
    <property type="entry name" value="DEAD/DEAH_box_helicase_dom"/>
</dbReference>
<dbReference type="InterPro" id="IPR027417">
    <property type="entry name" value="P-loop_NTPase"/>
</dbReference>
<organism evidence="7 8">
    <name type="scientific">Schistosoma haematobium</name>
    <name type="common">Blood fluke</name>
    <dbReference type="NCBI Taxonomy" id="6185"/>
    <lineage>
        <taxon>Eukaryota</taxon>
        <taxon>Metazoa</taxon>
        <taxon>Spiralia</taxon>
        <taxon>Lophotrochozoa</taxon>
        <taxon>Platyhelminthes</taxon>
        <taxon>Trematoda</taxon>
        <taxon>Digenea</taxon>
        <taxon>Strigeidida</taxon>
        <taxon>Schistosomatoidea</taxon>
        <taxon>Schistosomatidae</taxon>
        <taxon>Schistosoma</taxon>
    </lineage>
</organism>
<dbReference type="EMBL" id="AMPZ03000004">
    <property type="protein sequence ID" value="KAH9584673.1"/>
    <property type="molecule type" value="Genomic_DNA"/>
</dbReference>
<evidence type="ECO:0000256" key="1">
    <source>
        <dbReference type="ARBA" id="ARBA00010140"/>
    </source>
</evidence>
<dbReference type="CDD" id="cd18795">
    <property type="entry name" value="SF2_C_Ski2"/>
    <property type="match status" value="1"/>
</dbReference>
<dbReference type="InterPro" id="IPR004179">
    <property type="entry name" value="Sec63-dom"/>
</dbReference>
<evidence type="ECO:0000256" key="4">
    <source>
        <dbReference type="SAM" id="MobiDB-lite"/>
    </source>
</evidence>
<feature type="domain" description="Helicase C-terminal" evidence="6">
    <location>
        <begin position="153"/>
        <end position="349"/>
    </location>
</feature>
<comment type="caution">
    <text evidence="7">The sequence shown here is derived from an EMBL/GenBank/DDBJ whole genome shotgun (WGS) entry which is preliminary data.</text>
</comment>